<reference evidence="1 2" key="1">
    <citation type="submission" date="2024-01" db="EMBL/GenBank/DDBJ databases">
        <title>Genome assemblies of Stephania.</title>
        <authorList>
            <person name="Yang L."/>
        </authorList>
    </citation>
    <scope>NUCLEOTIDE SEQUENCE [LARGE SCALE GENOMIC DNA]</scope>
    <source>
        <strain evidence="1">QJT</strain>
        <tissue evidence="1">Leaf</tissue>
    </source>
</reference>
<dbReference type="AlphaFoldDB" id="A0AAP0JDJ3"/>
<evidence type="ECO:0000313" key="2">
    <source>
        <dbReference type="Proteomes" id="UP001417504"/>
    </source>
</evidence>
<name>A0AAP0JDJ3_9MAGN</name>
<comment type="caution">
    <text evidence="1">The sequence shown here is derived from an EMBL/GenBank/DDBJ whole genome shotgun (WGS) entry which is preliminary data.</text>
</comment>
<dbReference type="EMBL" id="JBBNAE010000004">
    <property type="protein sequence ID" value="KAK9130967.1"/>
    <property type="molecule type" value="Genomic_DNA"/>
</dbReference>
<protein>
    <submittedName>
        <fullName evidence="1">Uncharacterized protein</fullName>
    </submittedName>
</protein>
<accession>A0AAP0JDJ3</accession>
<proteinExistence type="predicted"/>
<sequence length="154" mass="16685">MTDQTRPCDDSGATGSRFASVKELHTLPERVVSQDQQLEKILRILRTSVTVAPSAPSTSTLSATQETDTPIITATFAATTTIAAIQEVLDVPLVQTEIVPATSGEKGIKATAKDRQLREFKWHNPTELYGGMNLVAAERICAQLPNTYSNEPSE</sequence>
<dbReference type="Proteomes" id="UP001417504">
    <property type="component" value="Unassembled WGS sequence"/>
</dbReference>
<organism evidence="1 2">
    <name type="scientific">Stephania japonica</name>
    <dbReference type="NCBI Taxonomy" id="461633"/>
    <lineage>
        <taxon>Eukaryota</taxon>
        <taxon>Viridiplantae</taxon>
        <taxon>Streptophyta</taxon>
        <taxon>Embryophyta</taxon>
        <taxon>Tracheophyta</taxon>
        <taxon>Spermatophyta</taxon>
        <taxon>Magnoliopsida</taxon>
        <taxon>Ranunculales</taxon>
        <taxon>Menispermaceae</taxon>
        <taxon>Menispermoideae</taxon>
        <taxon>Cissampelideae</taxon>
        <taxon>Stephania</taxon>
    </lineage>
</organism>
<gene>
    <name evidence="1" type="ORF">Sjap_011454</name>
</gene>
<evidence type="ECO:0000313" key="1">
    <source>
        <dbReference type="EMBL" id="KAK9130967.1"/>
    </source>
</evidence>
<keyword evidence="2" id="KW-1185">Reference proteome</keyword>